<gene>
    <name evidence="1" type="ORF">CYMTET_12377</name>
</gene>
<dbReference type="Proteomes" id="UP001190700">
    <property type="component" value="Unassembled WGS sequence"/>
</dbReference>
<accession>A0AAE0GKJ7</accession>
<keyword evidence="2" id="KW-1185">Reference proteome</keyword>
<organism evidence="1 2">
    <name type="scientific">Cymbomonas tetramitiformis</name>
    <dbReference type="NCBI Taxonomy" id="36881"/>
    <lineage>
        <taxon>Eukaryota</taxon>
        <taxon>Viridiplantae</taxon>
        <taxon>Chlorophyta</taxon>
        <taxon>Pyramimonadophyceae</taxon>
        <taxon>Pyramimonadales</taxon>
        <taxon>Pyramimonadaceae</taxon>
        <taxon>Cymbomonas</taxon>
    </lineage>
</organism>
<reference evidence="1 2" key="1">
    <citation type="journal article" date="2015" name="Genome Biol. Evol.">
        <title>Comparative Genomics of a Bacterivorous Green Alga Reveals Evolutionary Causalities and Consequences of Phago-Mixotrophic Mode of Nutrition.</title>
        <authorList>
            <person name="Burns J.A."/>
            <person name="Paasch A."/>
            <person name="Narechania A."/>
            <person name="Kim E."/>
        </authorList>
    </citation>
    <scope>NUCLEOTIDE SEQUENCE [LARGE SCALE GENOMIC DNA]</scope>
    <source>
        <strain evidence="1 2">PLY_AMNH</strain>
    </source>
</reference>
<proteinExistence type="predicted"/>
<protein>
    <submittedName>
        <fullName evidence="1">Uncharacterized protein</fullName>
    </submittedName>
</protein>
<dbReference type="EMBL" id="LGRX02004689">
    <property type="protein sequence ID" value="KAK3279759.1"/>
    <property type="molecule type" value="Genomic_DNA"/>
</dbReference>
<name>A0AAE0GKJ7_9CHLO</name>
<dbReference type="AlphaFoldDB" id="A0AAE0GKJ7"/>
<comment type="caution">
    <text evidence="1">The sequence shown here is derived from an EMBL/GenBank/DDBJ whole genome shotgun (WGS) entry which is preliminary data.</text>
</comment>
<evidence type="ECO:0000313" key="1">
    <source>
        <dbReference type="EMBL" id="KAK3279759.1"/>
    </source>
</evidence>
<sequence>MGLSIVQSRPVQREILEKVGEHARTVGLVPPYGAEPRIYVGRPSSEQCDELHEYGRGSTRTIKFYTLPSGSKLNLHADGNGQHEDAFVLATLGTPAKDGSPVAILLIASPEVWVGSDNPLHTEFAVLPCFPGSVTTLLARLAIGGNPSDYSSLGYVHGKPHIDLLATAEGTPHVVLACERFRLREFVVRPEGAAFETAMRLAGSIDYKDPLQAVFNRMYVIGPVVKEDAYAPLVESLRRREDIWEPTYLHCAHELSLPQLYSNLCVQVDASRLGLP</sequence>
<evidence type="ECO:0000313" key="2">
    <source>
        <dbReference type="Proteomes" id="UP001190700"/>
    </source>
</evidence>